<keyword evidence="2" id="KW-1185">Reference proteome</keyword>
<comment type="caution">
    <text evidence="1">The sequence shown here is derived from an EMBL/GenBank/DDBJ whole genome shotgun (WGS) entry which is preliminary data.</text>
</comment>
<reference evidence="1 2" key="1">
    <citation type="journal article" date="2023" name="Plants (Basel)">
        <title>Bridging the Gap: Combining Genomics and Transcriptomics Approaches to Understand Stylosanthes scabra, an Orphan Legume from the Brazilian Caatinga.</title>
        <authorList>
            <person name="Ferreira-Neto J.R.C."/>
            <person name="da Silva M.D."/>
            <person name="Binneck E."/>
            <person name="de Melo N.F."/>
            <person name="da Silva R.H."/>
            <person name="de Melo A.L.T.M."/>
            <person name="Pandolfi V."/>
            <person name="Bustamante F.O."/>
            <person name="Brasileiro-Vidal A.C."/>
            <person name="Benko-Iseppon A.M."/>
        </authorList>
    </citation>
    <scope>NUCLEOTIDE SEQUENCE [LARGE SCALE GENOMIC DNA]</scope>
    <source>
        <tissue evidence="1">Leaves</tissue>
    </source>
</reference>
<name>A0ABU6R335_9FABA</name>
<sequence length="143" mass="15931">MESMETGACLWMVTNQDVFGIRVEKLEQLGKNEARNWKSIHVPPPFDFHMTLPQSELRPFVLDSQLFFAGGTPHSSPEIHQVSYAGGTTLDIADAVAAGTFPPGPTLLHDCYVAKLQGEVYLLANDALHRKRETMGFWVLRCS</sequence>
<dbReference type="EMBL" id="JASCZI010030211">
    <property type="protein sequence ID" value="MED6118289.1"/>
    <property type="molecule type" value="Genomic_DNA"/>
</dbReference>
<dbReference type="Proteomes" id="UP001341840">
    <property type="component" value="Unassembled WGS sequence"/>
</dbReference>
<gene>
    <name evidence="1" type="ORF">PIB30_001521</name>
</gene>
<organism evidence="1 2">
    <name type="scientific">Stylosanthes scabra</name>
    <dbReference type="NCBI Taxonomy" id="79078"/>
    <lineage>
        <taxon>Eukaryota</taxon>
        <taxon>Viridiplantae</taxon>
        <taxon>Streptophyta</taxon>
        <taxon>Embryophyta</taxon>
        <taxon>Tracheophyta</taxon>
        <taxon>Spermatophyta</taxon>
        <taxon>Magnoliopsida</taxon>
        <taxon>eudicotyledons</taxon>
        <taxon>Gunneridae</taxon>
        <taxon>Pentapetalae</taxon>
        <taxon>rosids</taxon>
        <taxon>fabids</taxon>
        <taxon>Fabales</taxon>
        <taxon>Fabaceae</taxon>
        <taxon>Papilionoideae</taxon>
        <taxon>50 kb inversion clade</taxon>
        <taxon>dalbergioids sensu lato</taxon>
        <taxon>Dalbergieae</taxon>
        <taxon>Pterocarpus clade</taxon>
        <taxon>Stylosanthes</taxon>
    </lineage>
</organism>
<protein>
    <submittedName>
        <fullName evidence="1">Uncharacterized protein</fullName>
    </submittedName>
</protein>
<evidence type="ECO:0000313" key="2">
    <source>
        <dbReference type="Proteomes" id="UP001341840"/>
    </source>
</evidence>
<evidence type="ECO:0000313" key="1">
    <source>
        <dbReference type="EMBL" id="MED6118289.1"/>
    </source>
</evidence>
<accession>A0ABU6R335</accession>
<proteinExistence type="predicted"/>